<dbReference type="Gene3D" id="3.30.70.270">
    <property type="match status" value="1"/>
</dbReference>
<reference evidence="8 16" key="2">
    <citation type="submission" date="2019-12" db="EMBL/GenBank/DDBJ databases">
        <authorList>
            <consortium name="NARMS: The National Antimicrobial Resistance Monitoring System"/>
        </authorList>
    </citation>
    <scope>NUCLEOTIDE SEQUENCE [LARGE SCALE GENOMIC DNA]</scope>
    <source>
        <strain evidence="11 12">CVM N17EC0276</strain>
        <strain evidence="8 16">CVM N19EC0596</strain>
    </source>
</reference>
<dbReference type="EMBL" id="AATJQG010000043">
    <property type="protein sequence ID" value="EFM0518643.1"/>
    <property type="molecule type" value="Genomic_DNA"/>
</dbReference>
<dbReference type="EMBL" id="AASWKX010000007">
    <property type="protein sequence ID" value="EFH6165057.1"/>
    <property type="molecule type" value="Genomic_DNA"/>
</dbReference>
<organism evidence="7 15">
    <name type="scientific">Escherichia coli</name>
    <dbReference type="NCBI Taxonomy" id="562"/>
    <lineage>
        <taxon>Bacteria</taxon>
        <taxon>Pseudomonadati</taxon>
        <taxon>Pseudomonadota</taxon>
        <taxon>Gammaproteobacteria</taxon>
        <taxon>Enterobacterales</taxon>
        <taxon>Enterobacteriaceae</taxon>
        <taxon>Escherichia</taxon>
    </lineage>
</organism>
<evidence type="ECO:0000313" key="14">
    <source>
        <dbReference type="Proteomes" id="UP000530628"/>
    </source>
</evidence>
<dbReference type="InterPro" id="IPR017961">
    <property type="entry name" value="DNA_pol_Y-fam_little_finger"/>
</dbReference>
<dbReference type="Gene3D" id="3.40.1170.60">
    <property type="match status" value="1"/>
</dbReference>
<dbReference type="EMBL" id="AASDBN010000036">
    <property type="protein sequence ID" value="EFB1699100.1"/>
    <property type="molecule type" value="Genomic_DNA"/>
</dbReference>
<dbReference type="EMBL" id="AASWOY010000045">
    <property type="protein sequence ID" value="EFH6650488.1"/>
    <property type="molecule type" value="Genomic_DNA"/>
</dbReference>
<evidence type="ECO:0000313" key="8">
    <source>
        <dbReference type="EMBL" id="EFH6165057.1"/>
    </source>
</evidence>
<dbReference type="SUPFAM" id="SSF56672">
    <property type="entry name" value="DNA/RNA polymerases"/>
    <property type="match status" value="1"/>
</dbReference>
<comment type="caution">
    <text evidence="7">The sequence shown here is derived from an EMBL/GenBank/DDBJ whole genome shotgun (WGS) entry which is preliminary data.</text>
</comment>
<dbReference type="Proteomes" id="UP000528504">
    <property type="component" value="Unassembled WGS sequence"/>
</dbReference>
<evidence type="ECO:0000313" key="15">
    <source>
        <dbReference type="Proteomes" id="UP000533284"/>
    </source>
</evidence>
<dbReference type="Pfam" id="PF11799">
    <property type="entry name" value="IMS_C"/>
    <property type="match status" value="1"/>
</dbReference>
<dbReference type="PANTHER" id="PTHR11076:SF34">
    <property type="entry name" value="PROTEIN UMUC"/>
    <property type="match status" value="1"/>
</dbReference>
<evidence type="ECO:0000313" key="12">
    <source>
        <dbReference type="Proteomes" id="UP000271175"/>
    </source>
</evidence>
<evidence type="ECO:0000313" key="13">
    <source>
        <dbReference type="Proteomes" id="UP000528504"/>
    </source>
</evidence>
<evidence type="ECO:0000313" key="9">
    <source>
        <dbReference type="EMBL" id="EFH6650488.1"/>
    </source>
</evidence>
<feature type="domain" description="UmuC" evidence="6">
    <location>
        <begin position="2"/>
        <end position="187"/>
    </location>
</feature>
<dbReference type="GO" id="GO:0009432">
    <property type="term" value="P:SOS response"/>
    <property type="evidence" value="ECO:0007669"/>
    <property type="project" value="UniProtKB-KW"/>
</dbReference>
<dbReference type="NCBIfam" id="NF002955">
    <property type="entry name" value="PRK03609.1"/>
    <property type="match status" value="1"/>
</dbReference>
<evidence type="ECO:0000256" key="3">
    <source>
        <dbReference type="ARBA" id="ARBA00023199"/>
    </source>
</evidence>
<dbReference type="GO" id="GO:0006281">
    <property type="term" value="P:DNA repair"/>
    <property type="evidence" value="ECO:0007669"/>
    <property type="project" value="UniProtKB-KW"/>
</dbReference>
<dbReference type="EC" id="2.7.7.7" evidence="7"/>
<dbReference type="Proteomes" id="UP000271175">
    <property type="component" value="Unassembled WGS sequence"/>
</dbReference>
<dbReference type="CDD" id="cd01700">
    <property type="entry name" value="PolY_Pol_V_umuC"/>
    <property type="match status" value="1"/>
</dbReference>
<keyword evidence="7" id="KW-0808">Transferase</keyword>
<dbReference type="GO" id="GO:0003684">
    <property type="term" value="F:damaged DNA binding"/>
    <property type="evidence" value="ECO:0007669"/>
    <property type="project" value="InterPro"/>
</dbReference>
<dbReference type="GO" id="GO:0005829">
    <property type="term" value="C:cytosol"/>
    <property type="evidence" value="ECO:0007669"/>
    <property type="project" value="TreeGrafter"/>
</dbReference>
<name>A0A0B1MU32_ECOLX</name>
<dbReference type="RefSeq" id="WP_000281822.1">
    <property type="nucleotide sequence ID" value="NZ_AP027416.1"/>
</dbReference>
<dbReference type="Proteomes" id="UP000533284">
    <property type="component" value="Unassembled WGS sequence"/>
</dbReference>
<evidence type="ECO:0000313" key="10">
    <source>
        <dbReference type="EMBL" id="EFM0518643.1"/>
    </source>
</evidence>
<accession>A0A0B1MU32</accession>
<comment type="similarity">
    <text evidence="1">Belongs to the DNA polymerase type-Y family.</text>
</comment>
<dbReference type="InterPro" id="IPR025188">
    <property type="entry name" value="DUF4113"/>
</dbReference>
<evidence type="ECO:0000256" key="5">
    <source>
        <dbReference type="ARBA" id="ARBA00023236"/>
    </source>
</evidence>
<evidence type="ECO:0000256" key="1">
    <source>
        <dbReference type="ARBA" id="ARBA00010945"/>
    </source>
</evidence>
<dbReference type="Pfam" id="PF13438">
    <property type="entry name" value="DUF4113"/>
    <property type="match status" value="1"/>
</dbReference>
<keyword evidence="2" id="KW-0227">DNA damage</keyword>
<dbReference type="InterPro" id="IPR001126">
    <property type="entry name" value="UmuC"/>
</dbReference>
<reference evidence="7 15" key="1">
    <citation type="submission" date="2019-06" db="EMBL/GenBank/DDBJ databases">
        <authorList>
            <consortium name="GenomeTrakr network: Whole genome sequencing for foodborne pathogen traceback"/>
        </authorList>
    </citation>
    <scope>NUCLEOTIDE SEQUENCE [LARGE SCALE GENOMIC DNA]</scope>
    <source>
        <strain evidence="10 13">AZ-TG60901</strain>
        <strain evidence="7 15">PSU-1847</strain>
        <strain evidence="9 14">PSU-2072</strain>
    </source>
</reference>
<gene>
    <name evidence="7" type="primary">umuC</name>
    <name evidence="10" type="ORF">CF22_004753</name>
    <name evidence="11" type="ORF">D9E49_27515</name>
    <name evidence="7" type="ORF">FJQ40_17045</name>
    <name evidence="8" type="ORF">GAJ12_08375</name>
    <name evidence="9" type="ORF">GNW61_17315</name>
</gene>
<evidence type="ECO:0000313" key="11">
    <source>
        <dbReference type="EMBL" id="MIB64052.1"/>
    </source>
</evidence>
<dbReference type="GO" id="GO:0042276">
    <property type="term" value="P:error-prone translesion synthesis"/>
    <property type="evidence" value="ECO:0007669"/>
    <property type="project" value="TreeGrafter"/>
</dbReference>
<dbReference type="InterPro" id="IPR043128">
    <property type="entry name" value="Rev_trsase/Diguanyl_cyclase"/>
</dbReference>
<evidence type="ECO:0000256" key="4">
    <source>
        <dbReference type="ARBA" id="ARBA00023204"/>
    </source>
</evidence>
<keyword evidence="4" id="KW-0234">DNA repair</keyword>
<dbReference type="InterPro" id="IPR050116">
    <property type="entry name" value="DNA_polymerase-Y"/>
</dbReference>
<protein>
    <submittedName>
        <fullName evidence="7">Translesion error-prone DNA polymerase V subunit UmuC</fullName>
        <ecNumber evidence="7">2.7.7.7</ecNumber>
    </submittedName>
</protein>
<dbReference type="Gene3D" id="1.10.150.20">
    <property type="entry name" value="5' to 3' exonuclease, C-terminal subdomain"/>
    <property type="match status" value="1"/>
</dbReference>
<sequence length="419" mass="47510">MYMHVDINGAYAAFECAMDPKLSKKPLIIASNNDSSVIAMNKLAKSVGIKRGTPIFKCRDLIQQHRIEVRSSNFTLYEDYSNRFHETLESFAPQSSRYSIDENFMLLKNMNKIIDYEDYGRLIRSTLLHNLSLTCGVGCSSTKTLAKLCTYASKRWAATGGVVVLTDQARIRKLLGLISTREIWGIGQKISERLSAFGIITAGDFYNSDVRFLRKSFGVEIERTWRELHGEPCFRLHESPPVRQQIIVSRSFGQRLNEIGKLHEAVSFFTARAAEQLRKDGSWTRQITVFIQSSNYAQGENRYSNCGIEPLTATQDTRDLVDAAMTILNRIYKPGIAYAKAGVMLSAMTDGTEQLSLFDERPARPGSQALMKVMDRFNKEKRGALFLLGEGIQQDFRMKQAMLSPRYTTRWDELLVVKA</sequence>
<evidence type="ECO:0000256" key="2">
    <source>
        <dbReference type="ARBA" id="ARBA00022763"/>
    </source>
</evidence>
<evidence type="ECO:0000259" key="6">
    <source>
        <dbReference type="PROSITE" id="PS50173"/>
    </source>
</evidence>
<dbReference type="EMBL" id="ROAL01000063">
    <property type="protein sequence ID" value="MIB64052.1"/>
    <property type="molecule type" value="Genomic_DNA"/>
</dbReference>
<evidence type="ECO:0000313" key="16">
    <source>
        <dbReference type="Proteomes" id="UP000537181"/>
    </source>
</evidence>
<keyword evidence="5" id="KW-0742">SOS response</keyword>
<dbReference type="PROSITE" id="PS50173">
    <property type="entry name" value="UMUC"/>
    <property type="match status" value="1"/>
</dbReference>
<dbReference type="PANTHER" id="PTHR11076">
    <property type="entry name" value="DNA REPAIR POLYMERASE UMUC / TRANSFERASE FAMILY MEMBER"/>
    <property type="match status" value="1"/>
</dbReference>
<dbReference type="Pfam" id="PF00817">
    <property type="entry name" value="IMS"/>
    <property type="match status" value="1"/>
</dbReference>
<proteinExistence type="inferred from homology"/>
<dbReference type="AlphaFoldDB" id="A0A0B1MU32"/>
<evidence type="ECO:0000313" key="7">
    <source>
        <dbReference type="EMBL" id="EFB1699100.1"/>
    </source>
</evidence>
<dbReference type="Proteomes" id="UP000530628">
    <property type="component" value="Unassembled WGS sequence"/>
</dbReference>
<dbReference type="InterPro" id="IPR043502">
    <property type="entry name" value="DNA/RNA_pol_sf"/>
</dbReference>
<keyword evidence="7" id="KW-0548">Nucleotidyltransferase</keyword>
<keyword evidence="3" id="KW-0741">SOS mutagenesis</keyword>
<dbReference type="GO" id="GO:0003887">
    <property type="term" value="F:DNA-directed DNA polymerase activity"/>
    <property type="evidence" value="ECO:0007669"/>
    <property type="project" value="UniProtKB-EC"/>
</dbReference>
<dbReference type="Proteomes" id="UP000537181">
    <property type="component" value="Unassembled WGS sequence"/>
</dbReference>